<dbReference type="PANTHER" id="PTHR33112">
    <property type="entry name" value="DOMAIN PROTEIN, PUTATIVE-RELATED"/>
    <property type="match status" value="1"/>
</dbReference>
<comment type="caution">
    <text evidence="3">The sequence shown here is derived from an EMBL/GenBank/DDBJ whole genome shotgun (WGS) entry which is preliminary data.</text>
</comment>
<dbReference type="InterPro" id="IPR010730">
    <property type="entry name" value="HET"/>
</dbReference>
<evidence type="ECO:0000313" key="4">
    <source>
        <dbReference type="Proteomes" id="UP001521184"/>
    </source>
</evidence>
<proteinExistence type="predicted"/>
<dbReference type="Pfam" id="PF06985">
    <property type="entry name" value="HET"/>
    <property type="match status" value="1"/>
</dbReference>
<protein>
    <recommendedName>
        <fullName evidence="2">Heterokaryon incompatibility domain-containing protein</fullName>
    </recommendedName>
</protein>
<dbReference type="EMBL" id="JAKEKT020000012">
    <property type="protein sequence ID" value="KAL1647470.1"/>
    <property type="molecule type" value="Genomic_DNA"/>
</dbReference>
<feature type="domain" description="Heterokaryon incompatibility" evidence="2">
    <location>
        <begin position="244"/>
        <end position="396"/>
    </location>
</feature>
<keyword evidence="4" id="KW-1185">Reference proteome</keyword>
<evidence type="ECO:0000256" key="1">
    <source>
        <dbReference type="SAM" id="MobiDB-lite"/>
    </source>
</evidence>
<sequence length="733" mass="82980">MSSTSDAAFPMAPDPPSPPYQNSVFESDEDTAPDDDPIYPLEAEVSDVEYDEDFDNHDGSVEFNAKVIEELKSANLLTHDEKPSKLCRYCANITYEAMCSPERCQHTPNVWTLLQSAEECELCALVVEEVTAFGLDLDPGDSEPESDRRGGFETFFLYLGIDKDEPRPVRVRLARSSYNGMTFEMDKGTDEEEWMRWHELGSLQAFTDSKDAIPRLPTRVLDLRDVKAKATVRLWPTQGSRAQYIALSHCWGGKQPVKTETANLSQRIEGFPYTDLPSLFRDAVDTALAIGIDYLWIDSLCIVQDDKEDWASEAARMADVYMNSHLTIAASAAPNSSGRLLGPRAPAPKAVRLPQRAHDGAEGEHWSLFVDDRRRRSFVQDAHFSPLNGRAWVLQERLLSPRTLHFAGAQLYWECWAGVAHENLQLDRTSYHKSRIFPGALSPRKAGKNSNLGDYLEQWLEVVETYTGCGLTFASDKLVAVAGIVDRIRAGNVNPFYRGVFYDADLHCQLLWMVDDNSRSALLPETGAPSWSWASRDGKVHFAHKVPQLLSPHRSTCVAWRQDSGDELLDLRADLHTLDEKLLVGELRKKRYNEFRRKQESVFKNILRGDGDIRFRFIHRDSSMLPEDDGGDQEDARSDTSDFVPHFTGYEDDSDFEDDDTVAGVLLDHETGDEPNLNSIFWVLVGHVCMGKRNEYYCLLVQEREESTYVRVGVALLFDDKWLHLCRSDVTIV</sequence>
<feature type="compositionally biased region" description="Low complexity" evidence="1">
    <location>
        <begin position="1"/>
        <end position="11"/>
    </location>
</feature>
<feature type="region of interest" description="Disordered" evidence="1">
    <location>
        <begin position="1"/>
        <end position="39"/>
    </location>
</feature>
<dbReference type="Proteomes" id="UP001521184">
    <property type="component" value="Unassembled WGS sequence"/>
</dbReference>
<name>A0ABR3TYM7_9PEZI</name>
<gene>
    <name evidence="3" type="ORF">SLS58_002800</name>
</gene>
<evidence type="ECO:0000259" key="2">
    <source>
        <dbReference type="Pfam" id="PF06985"/>
    </source>
</evidence>
<organism evidence="3 4">
    <name type="scientific">Diplodia intermedia</name>
    <dbReference type="NCBI Taxonomy" id="856260"/>
    <lineage>
        <taxon>Eukaryota</taxon>
        <taxon>Fungi</taxon>
        <taxon>Dikarya</taxon>
        <taxon>Ascomycota</taxon>
        <taxon>Pezizomycotina</taxon>
        <taxon>Dothideomycetes</taxon>
        <taxon>Dothideomycetes incertae sedis</taxon>
        <taxon>Botryosphaeriales</taxon>
        <taxon>Botryosphaeriaceae</taxon>
        <taxon>Diplodia</taxon>
    </lineage>
</organism>
<accession>A0ABR3TYM7</accession>
<feature type="compositionally biased region" description="Acidic residues" evidence="1">
    <location>
        <begin position="26"/>
        <end position="37"/>
    </location>
</feature>
<dbReference type="PANTHER" id="PTHR33112:SF16">
    <property type="entry name" value="HETEROKARYON INCOMPATIBILITY DOMAIN-CONTAINING PROTEIN"/>
    <property type="match status" value="1"/>
</dbReference>
<reference evidence="3 4" key="1">
    <citation type="journal article" date="2023" name="Plant Dis.">
        <title>First Report of Diplodia intermedia Causing Canker and Dieback Diseases on Apple Trees in Canada.</title>
        <authorList>
            <person name="Ellouze W."/>
            <person name="Ilyukhin E."/>
            <person name="Sulman M."/>
            <person name="Ali S."/>
        </authorList>
    </citation>
    <scope>NUCLEOTIDE SEQUENCE [LARGE SCALE GENOMIC DNA]</scope>
    <source>
        <strain evidence="3 4">M45-28</strain>
    </source>
</reference>
<evidence type="ECO:0000313" key="3">
    <source>
        <dbReference type="EMBL" id="KAL1647470.1"/>
    </source>
</evidence>